<reference evidence="1 2" key="1">
    <citation type="submission" date="2023-05" db="EMBL/GenBank/DDBJ databases">
        <title>B98-5 Cell Line De Novo Hybrid Assembly: An Optical Mapping Approach.</title>
        <authorList>
            <person name="Kananen K."/>
            <person name="Auerbach J.A."/>
            <person name="Kautto E."/>
            <person name="Blachly J.S."/>
        </authorList>
    </citation>
    <scope>NUCLEOTIDE SEQUENCE [LARGE SCALE GENOMIC DNA]</scope>
    <source>
        <strain evidence="1">B95-8</strain>
        <tissue evidence="1">Cell line</tissue>
    </source>
</reference>
<proteinExistence type="predicted"/>
<evidence type="ECO:0000313" key="1">
    <source>
        <dbReference type="EMBL" id="KAK2114727.1"/>
    </source>
</evidence>
<accession>A0ABQ9W2X1</accession>
<protein>
    <submittedName>
        <fullName evidence="1">Uncharacterized protein</fullName>
    </submittedName>
</protein>
<comment type="caution">
    <text evidence="1">The sequence shown here is derived from an EMBL/GenBank/DDBJ whole genome shotgun (WGS) entry which is preliminary data.</text>
</comment>
<dbReference type="Proteomes" id="UP001266305">
    <property type="component" value="Unassembled WGS sequence"/>
</dbReference>
<dbReference type="EMBL" id="JASSZA010000004">
    <property type="protein sequence ID" value="KAK2114727.1"/>
    <property type="molecule type" value="Genomic_DNA"/>
</dbReference>
<feature type="non-terminal residue" evidence="1">
    <location>
        <position position="72"/>
    </location>
</feature>
<sequence>MTQAAVDACVHTYQLRCAVDHEGSPTHMQRRLYLLGRRGKRHRRQSRVAAVALHLHTHEEGVDSGEHSVENM</sequence>
<gene>
    <name evidence="1" type="ORF">P7K49_008993</name>
</gene>
<organism evidence="1 2">
    <name type="scientific">Saguinus oedipus</name>
    <name type="common">Cotton-top tamarin</name>
    <name type="synonym">Oedipomidas oedipus</name>
    <dbReference type="NCBI Taxonomy" id="9490"/>
    <lineage>
        <taxon>Eukaryota</taxon>
        <taxon>Metazoa</taxon>
        <taxon>Chordata</taxon>
        <taxon>Craniata</taxon>
        <taxon>Vertebrata</taxon>
        <taxon>Euteleostomi</taxon>
        <taxon>Mammalia</taxon>
        <taxon>Eutheria</taxon>
        <taxon>Euarchontoglires</taxon>
        <taxon>Primates</taxon>
        <taxon>Haplorrhini</taxon>
        <taxon>Platyrrhini</taxon>
        <taxon>Cebidae</taxon>
        <taxon>Callitrichinae</taxon>
        <taxon>Saguinus</taxon>
    </lineage>
</organism>
<name>A0ABQ9W2X1_SAGOE</name>
<keyword evidence="2" id="KW-1185">Reference proteome</keyword>
<evidence type="ECO:0000313" key="2">
    <source>
        <dbReference type="Proteomes" id="UP001266305"/>
    </source>
</evidence>